<keyword evidence="3" id="KW-1185">Reference proteome</keyword>
<accession>A0A4Y7UCV3</accession>
<protein>
    <submittedName>
        <fullName evidence="2">Uncharacterized protein</fullName>
    </submittedName>
</protein>
<dbReference type="EMBL" id="SLWA01000003">
    <property type="protein sequence ID" value="TCN58868.1"/>
    <property type="molecule type" value="Genomic_DNA"/>
</dbReference>
<proteinExistence type="predicted"/>
<reference evidence="1" key="3">
    <citation type="submission" date="2019-03" db="EMBL/GenBank/DDBJ databases">
        <authorList>
            <person name="Whitman W."/>
            <person name="Huntemann M."/>
            <person name="Clum A."/>
            <person name="Pillay M."/>
            <person name="Palaniappan K."/>
            <person name="Varghese N."/>
            <person name="Mikhailova N."/>
            <person name="Stamatis D."/>
            <person name="Reddy T."/>
            <person name="Daum C."/>
            <person name="Shapiro N."/>
            <person name="Ivanova N."/>
            <person name="Kyrpides N."/>
            <person name="Woyke T."/>
        </authorList>
    </citation>
    <scope>NUCLEOTIDE SEQUENCE</scope>
    <source>
        <strain evidence="1">P5626</strain>
    </source>
</reference>
<dbReference type="Pfam" id="PF21900">
    <property type="entry name" value="DUF6920"/>
    <property type="match status" value="1"/>
</dbReference>
<sequence length="268" mass="30921">MALLLIIIGVVLLVVLVGKIMISLKFRNQVKILYANTINVSDKTYTAVQLNGLPEPVQRYFKYVLKDGMPYISLVRLKHKGVFKTNLKGRFINITGEQYFSVQKPQFVWKGTTLLFTARDSFIADQGNLKVSLFNIFTVVDGKGTEINEGEMQRWLAESVWFPTNLLPSENITWIAIDENSAKLSFRYKEISFDFIITFNRIGEIAAMETLRFMTDKKRERWLCRMANYKEINGVKIPVSAEAVWKLKAGDYSYAKFEIIEIQYNPNI</sequence>
<evidence type="ECO:0000313" key="1">
    <source>
        <dbReference type="EMBL" id="TCN58868.1"/>
    </source>
</evidence>
<evidence type="ECO:0000313" key="2">
    <source>
        <dbReference type="EMBL" id="TEB44277.1"/>
    </source>
</evidence>
<dbReference type="Proteomes" id="UP000298340">
    <property type="component" value="Unassembled WGS sequence"/>
</dbReference>
<name>A0A4Y7UCV3_9FLAO</name>
<reference evidence="1 3" key="1">
    <citation type="journal article" date="2015" name="Stand. Genomic Sci.">
        <title>Genomic Encyclopedia of Bacterial and Archaeal Type Strains, Phase III: the genomes of soil and plant-associated and newly described type strains.</title>
        <authorList>
            <person name="Whitman W.B."/>
            <person name="Woyke T."/>
            <person name="Klenk H.P."/>
            <person name="Zhou Y."/>
            <person name="Lilburn T.G."/>
            <person name="Beck B.J."/>
            <person name="De Vos P."/>
            <person name="Vandamme P."/>
            <person name="Eisen J.A."/>
            <person name="Garrity G."/>
            <person name="Hugenholtz P."/>
            <person name="Kyrpides N.C."/>
        </authorList>
    </citation>
    <scope>NUCLEOTIDE SEQUENCE [LARGE SCALE GENOMIC DNA]</scope>
    <source>
        <strain evidence="1 3">P5626</strain>
    </source>
</reference>
<dbReference type="RefSeq" id="WP_132034975.1">
    <property type="nucleotide sequence ID" value="NZ_QWDN01000003.1"/>
</dbReference>
<reference evidence="2 4" key="2">
    <citation type="journal article" date="2018" name="Syst. Appl. Microbiol.">
        <title>Flavobacterium circumlabens sp. nov. and Flavobacterium cupreum sp. nov., two psychrotrophic species isolated from Antarctic environmental samples.</title>
        <authorList>
            <person name="Kralova S."/>
            <person name="Busse H.J."/>
            <person name="Svec P."/>
            <person name="Maslanova I."/>
            <person name="Stankova E."/>
            <person name="Bartak M."/>
            <person name="Sedlacek I."/>
        </authorList>
    </citation>
    <scope>NUCLEOTIDE SEQUENCE [LARGE SCALE GENOMIC DNA]</scope>
    <source>
        <strain evidence="2 4">CCM 8828</strain>
    </source>
</reference>
<dbReference type="Proteomes" id="UP000295270">
    <property type="component" value="Unassembled WGS sequence"/>
</dbReference>
<gene>
    <name evidence="2" type="ORF">D0809_11000</name>
    <name evidence="1" type="ORF">EV142_103315</name>
</gene>
<comment type="caution">
    <text evidence="2">The sequence shown here is derived from an EMBL/GenBank/DDBJ whole genome shotgun (WGS) entry which is preliminary data.</text>
</comment>
<organism evidence="2 4">
    <name type="scientific">Flavobacterium circumlabens</name>
    <dbReference type="NCBI Taxonomy" id="2133765"/>
    <lineage>
        <taxon>Bacteria</taxon>
        <taxon>Pseudomonadati</taxon>
        <taxon>Bacteroidota</taxon>
        <taxon>Flavobacteriia</taxon>
        <taxon>Flavobacteriales</taxon>
        <taxon>Flavobacteriaceae</taxon>
        <taxon>Flavobacterium</taxon>
    </lineage>
</organism>
<dbReference type="EMBL" id="QWDN01000003">
    <property type="protein sequence ID" value="TEB44277.1"/>
    <property type="molecule type" value="Genomic_DNA"/>
</dbReference>
<dbReference type="OrthoDB" id="9786534at2"/>
<evidence type="ECO:0000313" key="3">
    <source>
        <dbReference type="Proteomes" id="UP000295270"/>
    </source>
</evidence>
<dbReference type="InterPro" id="IPR054213">
    <property type="entry name" value="DUF6920"/>
</dbReference>
<evidence type="ECO:0000313" key="4">
    <source>
        <dbReference type="Proteomes" id="UP000298340"/>
    </source>
</evidence>
<dbReference type="AlphaFoldDB" id="A0A4Y7UCV3"/>